<dbReference type="AlphaFoldDB" id="A0A402D2Z7"/>
<dbReference type="InterPro" id="IPR030400">
    <property type="entry name" value="Sedolisin_dom"/>
</dbReference>
<sequence length="823" mass="85521">MKIRAFARQIAGAIAALCVISHPADAAQARITLAGHLPVAALANAQAVDQVPDSDPIPLALTLPLRNTAELTDLINRLQDPSDPLYGKYLKPSEFTQRFSPTPEQYQNAISFARANGFTITKQHANRLLLDVSAPAKATENAFAVRLNRYLGSNGHAFYAPDREPSLPASMQGVIANIVGLDNSTVWRPHNSLVTPANIAQNPNQIGTGPGAGMTPNDIRAAYGLTGVTPTGAGQTLGLFQLDGYSPTDITSYQTKYGLPNIPIQNVYVGGLTGPTGDVGGTGEATLDIELQMALAPGASKIVVYQAPNTGAGILACYNQIANDDLATSVSTSWGTPEGNIPYNVLDSENAIFQQMAAQGQTMFAASGDNGAYDDGATLSVDDPAAQPYVTGVGGTTLATTKAGGTWVSEKPWANAADKSRSRLGSGSGGGFSSYWPLPSYQSGFISVASQGSLISRNVPDVALAGDTSTGYSIFFKGGWYIFGGTSCAAPVWSAFAALVNEQRATAGLSPLGFANPALYNLAKTASYATDFHDSTTGTNLFYPAVTKYDLATGLGSFNGINLLSDLAPLPVVTNPTPPKSPTGVTAAAGSTQIFLSWSAVSGATSYNIYRGTKAGAEATTAVKTGVTSPSIADTGLTNGTTYYYKVTAVSGGGESAQSAEVSAKPSSTAFVQILGDPGFESGSSSTPWVASSGVISPNAAYSGAWKAAICGTVNVSDYLYQQATIPATAISAKLSFALKITTTDSLTVRHDYVYIQVRDAATGAVLGNLGYFSNMSASSSYSTKSYSLTAYKGKSIQIWLYDSQDATLPTTFYVDNFALNVQ</sequence>
<dbReference type="EMBL" id="AP025739">
    <property type="protein sequence ID" value="BDI28396.1"/>
    <property type="molecule type" value="Genomic_DNA"/>
</dbReference>
<dbReference type="InterPro" id="IPR003961">
    <property type="entry name" value="FN3_dom"/>
</dbReference>
<dbReference type="PROSITE" id="PS50853">
    <property type="entry name" value="FN3"/>
    <property type="match status" value="1"/>
</dbReference>
<evidence type="ECO:0000256" key="2">
    <source>
        <dbReference type="ARBA" id="ARBA00022670"/>
    </source>
</evidence>
<evidence type="ECO:0000256" key="7">
    <source>
        <dbReference type="ARBA" id="ARBA00023145"/>
    </source>
</evidence>
<dbReference type="CDD" id="cd11377">
    <property type="entry name" value="Pro-peptidase_S53"/>
    <property type="match status" value="1"/>
</dbReference>
<dbReference type="InterPro" id="IPR050819">
    <property type="entry name" value="Tripeptidyl-peptidase_I"/>
</dbReference>
<dbReference type="CDD" id="cd04056">
    <property type="entry name" value="Peptidases_S53"/>
    <property type="match status" value="1"/>
</dbReference>
<dbReference type="PROSITE" id="PS51695">
    <property type="entry name" value="SEDOLISIN"/>
    <property type="match status" value="1"/>
</dbReference>
<reference evidence="8 9" key="1">
    <citation type="journal article" date="2019" name="Int. J. Syst. Evol. Microbiol.">
        <title>Capsulimonas corticalis gen. nov., sp. nov., an aerobic capsulated bacterium, of a novel bacterial order, Capsulimonadales ord. nov., of the class Armatimonadia of the phylum Armatimonadetes.</title>
        <authorList>
            <person name="Li J."/>
            <person name="Kudo C."/>
            <person name="Tonouchi A."/>
        </authorList>
    </citation>
    <scope>NUCLEOTIDE SEQUENCE [LARGE SCALE GENOMIC DNA]</scope>
    <source>
        <strain evidence="8 9">AX-7</strain>
    </source>
</reference>
<dbReference type="RefSeq" id="WP_165864518.1">
    <property type="nucleotide sequence ID" value="NZ_AP025739.1"/>
</dbReference>
<dbReference type="CDD" id="cd00063">
    <property type="entry name" value="FN3"/>
    <property type="match status" value="1"/>
</dbReference>
<dbReference type="GO" id="GO:0008240">
    <property type="term" value="F:tripeptidyl-peptidase activity"/>
    <property type="evidence" value="ECO:0007669"/>
    <property type="project" value="TreeGrafter"/>
</dbReference>
<keyword evidence="6" id="KW-0106">Calcium</keyword>
<keyword evidence="4" id="KW-0378">Hydrolase</keyword>
<dbReference type="Gene3D" id="2.60.40.10">
    <property type="entry name" value="Immunoglobulins"/>
    <property type="match status" value="1"/>
</dbReference>
<evidence type="ECO:0000256" key="4">
    <source>
        <dbReference type="ARBA" id="ARBA00022801"/>
    </source>
</evidence>
<dbReference type="Pfam" id="PF00041">
    <property type="entry name" value="fn3"/>
    <property type="match status" value="1"/>
</dbReference>
<keyword evidence="2" id="KW-0645">Protease</keyword>
<dbReference type="InterPro" id="IPR036116">
    <property type="entry name" value="FN3_sf"/>
</dbReference>
<dbReference type="InterPro" id="IPR036852">
    <property type="entry name" value="Peptidase_S8/S53_dom_sf"/>
</dbReference>
<dbReference type="GO" id="GO:0046872">
    <property type="term" value="F:metal ion binding"/>
    <property type="evidence" value="ECO:0007669"/>
    <property type="project" value="UniProtKB-KW"/>
</dbReference>
<proteinExistence type="predicted"/>
<keyword evidence="7" id="KW-0865">Zymogen</keyword>
<comment type="cofactor">
    <cofactor evidence="1">
        <name>Ca(2+)</name>
        <dbReference type="ChEBI" id="CHEBI:29108"/>
    </cofactor>
</comment>
<evidence type="ECO:0000313" key="9">
    <source>
        <dbReference type="Proteomes" id="UP000287394"/>
    </source>
</evidence>
<accession>A0A402D2Z7</accession>
<evidence type="ECO:0000313" key="8">
    <source>
        <dbReference type="EMBL" id="BDI28396.1"/>
    </source>
</evidence>
<protein>
    <submittedName>
        <fullName evidence="8">Uncharacterized protein</fullName>
    </submittedName>
</protein>
<dbReference type="SMART" id="SM00944">
    <property type="entry name" value="Pro-kuma_activ"/>
    <property type="match status" value="1"/>
</dbReference>
<dbReference type="Proteomes" id="UP000287394">
    <property type="component" value="Chromosome"/>
</dbReference>
<keyword evidence="3" id="KW-0479">Metal-binding</keyword>
<organism evidence="8 9">
    <name type="scientific">Capsulimonas corticalis</name>
    <dbReference type="NCBI Taxonomy" id="2219043"/>
    <lineage>
        <taxon>Bacteria</taxon>
        <taxon>Bacillati</taxon>
        <taxon>Armatimonadota</taxon>
        <taxon>Armatimonadia</taxon>
        <taxon>Capsulimonadales</taxon>
        <taxon>Capsulimonadaceae</taxon>
        <taxon>Capsulimonas</taxon>
    </lineage>
</organism>
<dbReference type="Pfam" id="PF09286">
    <property type="entry name" value="Pro-kuma_activ"/>
    <property type="match status" value="1"/>
</dbReference>
<dbReference type="Gene3D" id="3.40.50.200">
    <property type="entry name" value="Peptidase S8/S53 domain"/>
    <property type="match status" value="1"/>
</dbReference>
<dbReference type="InterPro" id="IPR015366">
    <property type="entry name" value="S53_propep"/>
</dbReference>
<dbReference type="InterPro" id="IPR023828">
    <property type="entry name" value="Peptidase_S8_Ser-AS"/>
</dbReference>
<evidence type="ECO:0000256" key="5">
    <source>
        <dbReference type="ARBA" id="ARBA00022825"/>
    </source>
</evidence>
<gene>
    <name evidence="8" type="ORF">CCAX7_004470</name>
</gene>
<keyword evidence="9" id="KW-1185">Reference proteome</keyword>
<dbReference type="SUPFAM" id="SSF49265">
    <property type="entry name" value="Fibronectin type III"/>
    <property type="match status" value="1"/>
</dbReference>
<dbReference type="PANTHER" id="PTHR14218">
    <property type="entry name" value="PROTEASE S8 TRIPEPTIDYL PEPTIDASE I CLN2"/>
    <property type="match status" value="1"/>
</dbReference>
<dbReference type="SMART" id="SM00060">
    <property type="entry name" value="FN3"/>
    <property type="match status" value="1"/>
</dbReference>
<dbReference type="KEGG" id="ccot:CCAX7_004470"/>
<evidence type="ECO:0000256" key="6">
    <source>
        <dbReference type="ARBA" id="ARBA00022837"/>
    </source>
</evidence>
<dbReference type="GO" id="GO:0004252">
    <property type="term" value="F:serine-type endopeptidase activity"/>
    <property type="evidence" value="ECO:0007669"/>
    <property type="project" value="InterPro"/>
</dbReference>
<dbReference type="PANTHER" id="PTHR14218:SF15">
    <property type="entry name" value="TRIPEPTIDYL-PEPTIDASE 1"/>
    <property type="match status" value="1"/>
</dbReference>
<dbReference type="SUPFAM" id="SSF52743">
    <property type="entry name" value="Subtilisin-like"/>
    <property type="match status" value="1"/>
</dbReference>
<evidence type="ECO:0000256" key="1">
    <source>
        <dbReference type="ARBA" id="ARBA00001913"/>
    </source>
</evidence>
<name>A0A402D2Z7_9BACT</name>
<dbReference type="PROSITE" id="PS00138">
    <property type="entry name" value="SUBTILASE_SER"/>
    <property type="match status" value="1"/>
</dbReference>
<keyword evidence="5" id="KW-0720">Serine protease</keyword>
<evidence type="ECO:0000256" key="3">
    <source>
        <dbReference type="ARBA" id="ARBA00022723"/>
    </source>
</evidence>
<dbReference type="SUPFAM" id="SSF54897">
    <property type="entry name" value="Protease propeptides/inhibitors"/>
    <property type="match status" value="1"/>
</dbReference>
<dbReference type="GO" id="GO:0006508">
    <property type="term" value="P:proteolysis"/>
    <property type="evidence" value="ECO:0007669"/>
    <property type="project" value="UniProtKB-KW"/>
</dbReference>
<dbReference type="InterPro" id="IPR013783">
    <property type="entry name" value="Ig-like_fold"/>
</dbReference>